<sequence length="1227" mass="141490">MNTSNIKKYAPLARTQFCNAIAQKLTSLGIHVDKKGQLQITDATEVGDQVHFGSFAHPKTVLTRRHYLVERAHVMGYMQLVEHVAHTWFNRLCALRYMELHGYLDHGFRVLSNPNDALGFEVLEHVPEVATSLGLKNTQQLVEMKLAGDQDEALYRELLLGQCHFLHKAMPFLFDSLNDETELLLPDNLMRTDSILRGLVDSIPEEDWEQVEVIGWLYQFYISEKKDLVMGKVVKSEDIPAATQLFTPNWIVQYLVQNSVGRQWLQTYPDSPLKQSMPYYIEPAEQTPEVQAQWAAITPDSIEPESIKVLDPACGSGHILIEAYNVLKRIYEERGYRSRDIPQLILENNIFGLDIDDRAAQLSGFALLMMARQDDRRIFTRDIRLNVLSLQESAQLDIPALWQALNLDQQSSTGNTVDMFAQDVVSTENHSEEYQLLLRTLALFTQAKTLGSLIQVPQQDSEALYAFLQQLIELENNGDTHQKEAVHVIIPFIHQAWLLAQRYDSVVANPPYMGGKGMNRELKEFAKKQFPDSKSDLFAMFMQHAFSLLKANGFNAQVNMQSWMFLSSYEKLREWLLDTKTFVTMAHLGARAFGQISGEVVQTTAWVLNKHHADGYQPVFFRLIDGNEEEKCTALKEQYQRFDNTKQGDFKKISGAPIAYWVSEDIVHVFEQNVPFSEFGETLQGMTTCDNDFYLRYWYEVCFEKINFESVDRKAAYKSASKWFPYTKGGAIRKWYGNNEYVVNWERDGELLRTRKHPTQDKIWAHNFNLDHIFNSGITYSSLSSGSFSCRFIPNGYLFDQKGSMVFVPNHLTLSTMSFLNSSFCKDIVNLLCPTLDFNPGSLLKIPTKKKLLSDDLLKSFCNDLITLSKFDWDSYEESWEFKKNPVLSFNCNRLKISIEEYFKQNEKISNDMKHIEEEINKIVNDIYNVSNSMPFEVSLSNVTVKRNLLFRYSELLGLDDKKNRNQSDTLAELLSYAIGCMMGRYSLDREGLVYAHAGNKGFAELVEQGAYKTFPADNDGILPLMDSDWFDDDITTRVREFVRTVWGEEHLQENLDFIAESLCLYAIKPKKGESALDTIRRYLSTQFWKDHMKMYKKRPIYWLFSSGKEKAFECLVYLHRYNDATLARIRTEYVVPLLARYQSNIDRLQKQRDNASSTAEANRLKKEQEGLSKKFNELRGFDDRLRHYADTRITIDLDDGVKVNYGKFGNLLADVKAITGNKAQEE</sequence>
<keyword evidence="4" id="KW-0949">S-adenosyl-L-methionine</keyword>
<feature type="coiled-coil region" evidence="6">
    <location>
        <begin position="899"/>
        <end position="926"/>
    </location>
</feature>
<feature type="domain" description="Type II methyltransferase M.TaqI-like" evidence="7">
    <location>
        <begin position="348"/>
        <end position="590"/>
    </location>
</feature>
<evidence type="ECO:0000256" key="2">
    <source>
        <dbReference type="ARBA" id="ARBA00022603"/>
    </source>
</evidence>
<evidence type="ECO:0000256" key="1">
    <source>
        <dbReference type="ARBA" id="ARBA00011900"/>
    </source>
</evidence>
<proteinExistence type="predicted"/>
<dbReference type="GO" id="GO:0006304">
    <property type="term" value="P:DNA modification"/>
    <property type="evidence" value="ECO:0007669"/>
    <property type="project" value="InterPro"/>
</dbReference>
<evidence type="ECO:0000256" key="4">
    <source>
        <dbReference type="ARBA" id="ARBA00022691"/>
    </source>
</evidence>
<dbReference type="Proteomes" id="UP000032721">
    <property type="component" value="Chromosome"/>
</dbReference>
<dbReference type="REBASE" id="89881">
    <property type="entry name" value="Xdo16ORF24P"/>
</dbReference>
<reference evidence="8 10" key="1">
    <citation type="submission" date="2013-07" db="EMBL/GenBank/DDBJ databases">
        <authorList>
            <person name="Genoscope - CEA"/>
        </authorList>
    </citation>
    <scope>NUCLEOTIDE SEQUENCE [LARGE SCALE GENOMIC DNA]</scope>
    <source>
        <strain evidence="8">FRM16</strain>
        <strain evidence="10">FRM16 / DSM 17909</strain>
    </source>
</reference>
<name>A0A068QM08_9GAMM</name>
<dbReference type="PANTHER" id="PTHR33841:SF1">
    <property type="entry name" value="DNA METHYLTRANSFERASE A"/>
    <property type="match status" value="1"/>
</dbReference>
<dbReference type="InterPro" id="IPR050953">
    <property type="entry name" value="N4_N6_ade-DNA_methylase"/>
</dbReference>
<dbReference type="InterPro" id="IPR002052">
    <property type="entry name" value="DNA_methylase_N6_adenine_CS"/>
</dbReference>
<dbReference type="PANTHER" id="PTHR33841">
    <property type="entry name" value="DNA METHYLTRANSFERASE YEEA-RELATED"/>
    <property type="match status" value="1"/>
</dbReference>
<protein>
    <recommendedName>
        <fullName evidence="1">site-specific DNA-methyltransferase (adenine-specific)</fullName>
        <ecNumber evidence="1">2.1.1.72</ecNumber>
    </recommendedName>
</protein>
<dbReference type="PROSITE" id="PS00092">
    <property type="entry name" value="N6_MTASE"/>
    <property type="match status" value="1"/>
</dbReference>
<evidence type="ECO:0000256" key="6">
    <source>
        <dbReference type="SAM" id="Coils"/>
    </source>
</evidence>
<dbReference type="GO" id="GO:0032259">
    <property type="term" value="P:methylation"/>
    <property type="evidence" value="ECO:0007669"/>
    <property type="project" value="UniProtKB-KW"/>
</dbReference>
<comment type="catalytic activity">
    <reaction evidence="5">
        <text>a 2'-deoxyadenosine in DNA + S-adenosyl-L-methionine = an N(6)-methyl-2'-deoxyadenosine in DNA + S-adenosyl-L-homocysteine + H(+)</text>
        <dbReference type="Rhea" id="RHEA:15197"/>
        <dbReference type="Rhea" id="RHEA-COMP:12418"/>
        <dbReference type="Rhea" id="RHEA-COMP:12419"/>
        <dbReference type="ChEBI" id="CHEBI:15378"/>
        <dbReference type="ChEBI" id="CHEBI:57856"/>
        <dbReference type="ChEBI" id="CHEBI:59789"/>
        <dbReference type="ChEBI" id="CHEBI:90615"/>
        <dbReference type="ChEBI" id="CHEBI:90616"/>
        <dbReference type="EC" id="2.1.1.72"/>
    </reaction>
</comment>
<dbReference type="PRINTS" id="PR00507">
    <property type="entry name" value="N12N6MTFRASE"/>
</dbReference>
<evidence type="ECO:0000313" key="9">
    <source>
        <dbReference type="EMBL" id="TYP01951.1"/>
    </source>
</evidence>
<dbReference type="SUPFAM" id="SSF53335">
    <property type="entry name" value="S-adenosyl-L-methionine-dependent methyltransferases"/>
    <property type="match status" value="1"/>
</dbReference>
<dbReference type="OrthoDB" id="9784823at2"/>
<evidence type="ECO:0000256" key="3">
    <source>
        <dbReference type="ARBA" id="ARBA00022679"/>
    </source>
</evidence>
<evidence type="ECO:0000259" key="7">
    <source>
        <dbReference type="Pfam" id="PF07669"/>
    </source>
</evidence>
<accession>A0A068QM08</accession>
<reference evidence="9 11" key="2">
    <citation type="submission" date="2019-07" db="EMBL/GenBank/DDBJ databases">
        <title>Genomic Encyclopedia of Type Strains, Phase I: the one thousand microbial genomes (KMG-I) project.</title>
        <authorList>
            <person name="Kyrpides N."/>
        </authorList>
    </citation>
    <scope>NUCLEOTIDE SEQUENCE [LARGE SCALE GENOMIC DNA]</scope>
    <source>
        <strain evidence="9 11">DSM 17909</strain>
    </source>
</reference>
<dbReference type="InterPro" id="IPR029063">
    <property type="entry name" value="SAM-dependent_MTases_sf"/>
</dbReference>
<dbReference type="Pfam" id="PF07669">
    <property type="entry name" value="Eco57I"/>
    <property type="match status" value="1"/>
</dbReference>
<dbReference type="KEGG" id="xdo:XDD1_0024"/>
<evidence type="ECO:0000313" key="11">
    <source>
        <dbReference type="Proteomes" id="UP000324170"/>
    </source>
</evidence>
<dbReference type="InterPro" id="IPR047939">
    <property type="entry name" value="BREX_1_PglX"/>
</dbReference>
<dbReference type="AlphaFoldDB" id="A0A068QM08"/>
<dbReference type="EC" id="2.1.1.72" evidence="1"/>
<dbReference type="EMBL" id="FO704550">
    <property type="protein sequence ID" value="CDG15738.1"/>
    <property type="molecule type" value="Genomic_DNA"/>
</dbReference>
<keyword evidence="6" id="KW-0175">Coiled coil</keyword>
<keyword evidence="2 9" id="KW-0489">Methyltransferase</keyword>
<dbReference type="GO" id="GO:0003676">
    <property type="term" value="F:nucleic acid binding"/>
    <property type="evidence" value="ECO:0007669"/>
    <property type="project" value="InterPro"/>
</dbReference>
<evidence type="ECO:0000256" key="5">
    <source>
        <dbReference type="ARBA" id="ARBA00047942"/>
    </source>
</evidence>
<dbReference type="STRING" id="351671.XDD1_0024"/>
<keyword evidence="11" id="KW-1185">Reference proteome</keyword>
<dbReference type="RefSeq" id="WP_045967687.1">
    <property type="nucleotide sequence ID" value="NZ_CAWMED010000001.1"/>
</dbReference>
<dbReference type="GO" id="GO:0009007">
    <property type="term" value="F:site-specific DNA-methyltransferase (adenine-specific) activity"/>
    <property type="evidence" value="ECO:0007669"/>
    <property type="project" value="UniProtKB-EC"/>
</dbReference>
<dbReference type="NCBIfam" id="NF033452">
    <property type="entry name" value="BREX_1_MTaseX"/>
    <property type="match status" value="1"/>
</dbReference>
<feature type="coiled-coil region" evidence="6">
    <location>
        <begin position="1139"/>
        <end position="1166"/>
    </location>
</feature>
<organism evidence="8 10">
    <name type="scientific">Xenorhabdus doucetiae</name>
    <dbReference type="NCBI Taxonomy" id="351671"/>
    <lineage>
        <taxon>Bacteria</taxon>
        <taxon>Pseudomonadati</taxon>
        <taxon>Pseudomonadota</taxon>
        <taxon>Gammaproteobacteria</taxon>
        <taxon>Enterobacterales</taxon>
        <taxon>Morganellaceae</taxon>
        <taxon>Xenorhabdus</taxon>
    </lineage>
</organism>
<dbReference type="Gene3D" id="3.40.50.150">
    <property type="entry name" value="Vaccinia Virus protein VP39"/>
    <property type="match status" value="1"/>
</dbReference>
<keyword evidence="3" id="KW-0808">Transferase</keyword>
<dbReference type="Proteomes" id="UP000324170">
    <property type="component" value="Unassembled WGS sequence"/>
</dbReference>
<evidence type="ECO:0000313" key="10">
    <source>
        <dbReference type="Proteomes" id="UP000032721"/>
    </source>
</evidence>
<gene>
    <name evidence="9" type="ORF">LY16_02628</name>
    <name evidence="8" type="ORF">XDD1_0024</name>
</gene>
<dbReference type="InterPro" id="IPR011639">
    <property type="entry name" value="MethylTrfase_TaqI-like_dom"/>
</dbReference>
<dbReference type="EMBL" id="VNHN01000048">
    <property type="protein sequence ID" value="TYP01951.1"/>
    <property type="molecule type" value="Genomic_DNA"/>
</dbReference>
<dbReference type="HOGENOM" id="CLU_007510_1_0_6"/>
<evidence type="ECO:0000313" key="8">
    <source>
        <dbReference type="EMBL" id="CDG15738.1"/>
    </source>
</evidence>